<dbReference type="STRING" id="690417.IC63_02685"/>
<protein>
    <recommendedName>
        <fullName evidence="4">Lipopolysaccharide export system protein LptC</fullName>
    </recommendedName>
</protein>
<reference evidence="2 3" key="1">
    <citation type="submission" date="2014-09" db="EMBL/GenBank/DDBJ databases">
        <authorList>
            <person name="McGinnis J.M."/>
            <person name="Wolfgang W.J."/>
        </authorList>
    </citation>
    <scope>NUCLEOTIDE SEQUENCE [LARGE SCALE GENOMIC DNA]</scope>
    <source>
        <strain evidence="2 3">HAMBI 3106</strain>
    </source>
</reference>
<evidence type="ECO:0000313" key="3">
    <source>
        <dbReference type="Proteomes" id="UP000029917"/>
    </source>
</evidence>
<keyword evidence="1" id="KW-1133">Transmembrane helix</keyword>
<accession>A0A099FFZ3</accession>
<proteinExistence type="predicted"/>
<name>A0A099FFZ3_9RHOB</name>
<dbReference type="AlphaFoldDB" id="A0A099FFZ3"/>
<dbReference type="EMBL" id="JRKS01000004">
    <property type="protein sequence ID" value="KGJ09146.1"/>
    <property type="molecule type" value="Genomic_DNA"/>
</dbReference>
<keyword evidence="3" id="KW-1185">Reference proteome</keyword>
<dbReference type="Proteomes" id="UP000029917">
    <property type="component" value="Unassembled WGS sequence"/>
</dbReference>
<comment type="caution">
    <text evidence="2">The sequence shown here is derived from an EMBL/GenBank/DDBJ whole genome shotgun (WGS) entry which is preliminary data.</text>
</comment>
<dbReference type="OrthoDB" id="7871110at2"/>
<keyword evidence="1" id="KW-0812">Transmembrane</keyword>
<sequence>MDRTRIVRWLRVLFPLAALAILSVLFLLSRKPDPDAGVPYAEGGIEDLARHPGMTAPQFSTVTADGTTVTLTADRATPGEEGTAASNLALDWTTREGTAARLTAAVADQQGAQVTLQGDVDMTLSTGWHLTAPRIEADTAEGRLAAPHEVAVTAPFGTLTAGGMVLTRAAEGAQVLELNRGVHLIYRP</sequence>
<keyword evidence="1" id="KW-0472">Membrane</keyword>
<dbReference type="RefSeq" id="WP_036716648.1">
    <property type="nucleotide sequence ID" value="NZ_JRKS01000004.1"/>
</dbReference>
<reference evidence="2 3" key="2">
    <citation type="submission" date="2014-10" db="EMBL/GenBank/DDBJ databases">
        <title>Paracoccus sanguinis sp. nov., isolated from clinical specimens of New York State patients.</title>
        <authorList>
            <person name="Mingle L.A."/>
            <person name="Cole J.A."/>
            <person name="Lapierre P."/>
            <person name="Musser K.A."/>
        </authorList>
    </citation>
    <scope>NUCLEOTIDE SEQUENCE [LARGE SCALE GENOMIC DNA]</scope>
    <source>
        <strain evidence="2 3">HAMBI 3106</strain>
    </source>
</reference>
<feature type="transmembrane region" description="Helical" evidence="1">
    <location>
        <begin position="12"/>
        <end position="29"/>
    </location>
</feature>
<gene>
    <name evidence="2" type="ORF">IC63_02685</name>
</gene>
<evidence type="ECO:0000313" key="2">
    <source>
        <dbReference type="EMBL" id="KGJ09146.1"/>
    </source>
</evidence>
<evidence type="ECO:0000256" key="1">
    <source>
        <dbReference type="SAM" id="Phobius"/>
    </source>
</evidence>
<evidence type="ECO:0008006" key="4">
    <source>
        <dbReference type="Google" id="ProtNLM"/>
    </source>
</evidence>
<organism evidence="2 3">
    <name type="scientific">Paracoccus sphaerophysae</name>
    <dbReference type="NCBI Taxonomy" id="690417"/>
    <lineage>
        <taxon>Bacteria</taxon>
        <taxon>Pseudomonadati</taxon>
        <taxon>Pseudomonadota</taxon>
        <taxon>Alphaproteobacteria</taxon>
        <taxon>Rhodobacterales</taxon>
        <taxon>Paracoccaceae</taxon>
        <taxon>Paracoccus</taxon>
    </lineage>
</organism>